<dbReference type="Proteomes" id="UP000516444">
    <property type="component" value="Chromosome"/>
</dbReference>
<sequence length="550" mass="60812">MHIIRGLLVDDEKKNHRRSIDRLNTQFKRFGWEVRWDTCTEPEEGRRRIGTAAPPYDVVLIDLLYAREDFPDLMEQVGLELIAEARRHSHRTYVIGISSGERTMPDLFGQALEHGAHRVVRRYEFTHQSLESSPATIVRAVREHLLNNGTVRTMDIEADQHDPAVQSLVERITEPTLSQLYSRVLEAEGVGDVDTMQLSYLASGASGAVVCSVAAASRGGPMQRHVLKVSRDEQSLTSEAQRNAAALKVFPPTLLVRQRPERAVGPVNGWYALGATLTDQATTLRAWLAAGPPGSDIEDVMHRLFVEGLGAAHIANREDGPPLVEQLRFSHLRRRLVAGALEEFGPALLRTDGGGLSDIVELTRELRSFTEEGRPLGVPLDRLRRPTGTTYAHGDLHGGNVLVCQHRYPMPVLIDTGAFGRLNWSADAARFAVDLVMRSVDTGVESMFFTRFAFWRELSLCLGRRTAPPVPGSPTAGTRAALTALAWLVTNLSTICPDAEAADRAWEWQVALAEYFLRAACHPDLPPPKRASALVAAHDQLREATGLLLR</sequence>
<evidence type="ECO:0000313" key="2">
    <source>
        <dbReference type="Proteomes" id="UP000516444"/>
    </source>
</evidence>
<evidence type="ECO:0000313" key="1">
    <source>
        <dbReference type="EMBL" id="BCL26064.1"/>
    </source>
</evidence>
<dbReference type="OrthoDB" id="3342927at2"/>
<reference evidence="1 2" key="1">
    <citation type="journal article" date="2014" name="Int. J. Syst. Evol. Microbiol.">
        <title>Complete genome sequence of Corynebacterium casei LMG S-19264T (=DSM 44701T), isolated from a smear-ripened cheese.</title>
        <authorList>
            <consortium name="US DOE Joint Genome Institute (JGI-PGF)"/>
            <person name="Walter F."/>
            <person name="Albersmeier A."/>
            <person name="Kalinowski J."/>
            <person name="Ruckert C."/>
        </authorList>
    </citation>
    <scope>NUCLEOTIDE SEQUENCE [LARGE SCALE GENOMIC DNA]</scope>
    <source>
        <strain evidence="1 2">JCM 4677</strain>
    </source>
</reference>
<keyword evidence="2" id="KW-1185">Reference proteome</keyword>
<organism evidence="1 2">
    <name type="scientific">Streptomyces aurantiacus</name>
    <dbReference type="NCBI Taxonomy" id="47760"/>
    <lineage>
        <taxon>Bacteria</taxon>
        <taxon>Bacillati</taxon>
        <taxon>Actinomycetota</taxon>
        <taxon>Actinomycetes</taxon>
        <taxon>Kitasatosporales</taxon>
        <taxon>Streptomycetaceae</taxon>
        <taxon>Streptomyces</taxon>
        <taxon>Streptomyces aurantiacus group</taxon>
    </lineage>
</organism>
<dbReference type="InterPro" id="IPR011009">
    <property type="entry name" value="Kinase-like_dom_sf"/>
</dbReference>
<dbReference type="AlphaFoldDB" id="A0A7G1NWQ9"/>
<dbReference type="RefSeq" id="WP_157871510.1">
    <property type="nucleotide sequence ID" value="NZ_AP023440.1"/>
</dbReference>
<name>A0A7G1NWQ9_9ACTN</name>
<proteinExistence type="predicted"/>
<dbReference type="EMBL" id="AP023440">
    <property type="protein sequence ID" value="BCL26064.1"/>
    <property type="molecule type" value="Genomic_DNA"/>
</dbReference>
<protein>
    <submittedName>
        <fullName evidence="1">Uncharacterized protein</fullName>
    </submittedName>
</protein>
<dbReference type="KEGG" id="sgm:GCM10017557_09230"/>
<dbReference type="Gene3D" id="3.40.50.2300">
    <property type="match status" value="1"/>
</dbReference>
<accession>A0A7G1NWQ9</accession>
<dbReference type="SUPFAM" id="SSF56112">
    <property type="entry name" value="Protein kinase-like (PK-like)"/>
    <property type="match status" value="1"/>
</dbReference>
<gene>
    <name evidence="1" type="ORF">GCM10017557_09230</name>
</gene>